<evidence type="ECO:0000313" key="2">
    <source>
        <dbReference type="Proteomes" id="UP001154282"/>
    </source>
</evidence>
<accession>A0AAV0M8C8</accession>
<protein>
    <submittedName>
        <fullName evidence="1">Uncharacterized protein</fullName>
    </submittedName>
</protein>
<comment type="caution">
    <text evidence="1">The sequence shown here is derived from an EMBL/GenBank/DDBJ whole genome shotgun (WGS) entry which is preliminary data.</text>
</comment>
<gene>
    <name evidence="1" type="ORF">LITE_LOCUS27284</name>
</gene>
<dbReference type="PANTHER" id="PTHR47076:SF1">
    <property type="entry name" value="NHL DOMAIN PROTEIN"/>
    <property type="match status" value="1"/>
</dbReference>
<organism evidence="1 2">
    <name type="scientific">Linum tenue</name>
    <dbReference type="NCBI Taxonomy" id="586396"/>
    <lineage>
        <taxon>Eukaryota</taxon>
        <taxon>Viridiplantae</taxon>
        <taxon>Streptophyta</taxon>
        <taxon>Embryophyta</taxon>
        <taxon>Tracheophyta</taxon>
        <taxon>Spermatophyta</taxon>
        <taxon>Magnoliopsida</taxon>
        <taxon>eudicotyledons</taxon>
        <taxon>Gunneridae</taxon>
        <taxon>Pentapetalae</taxon>
        <taxon>rosids</taxon>
        <taxon>fabids</taxon>
        <taxon>Malpighiales</taxon>
        <taxon>Linaceae</taxon>
        <taxon>Linum</taxon>
    </lineage>
</organism>
<sequence>IPKGGCCFCFPSFLKKEPTLGGGGGGGGGSAGAFWRRIRPLDSSSPASPWWSKSWKKVRGLSEGPRWKNLVRRFNGRKRQGYGKFNYDATSYALNFDEGPVASGGDYDEDITAASHQSGGFCQFWWFDRLVEKGEQRWQRKRKMGRRTILYFQFLY</sequence>
<feature type="non-terminal residue" evidence="1">
    <location>
        <position position="1"/>
    </location>
</feature>
<reference evidence="1" key="1">
    <citation type="submission" date="2022-08" db="EMBL/GenBank/DDBJ databases">
        <authorList>
            <person name="Gutierrez-Valencia J."/>
        </authorList>
    </citation>
    <scope>NUCLEOTIDE SEQUENCE</scope>
</reference>
<dbReference type="PANTHER" id="PTHR47076">
    <property type="entry name" value="NHL DOMAIN PROTEIN"/>
    <property type="match status" value="1"/>
</dbReference>
<dbReference type="Proteomes" id="UP001154282">
    <property type="component" value="Unassembled WGS sequence"/>
</dbReference>
<dbReference type="AlphaFoldDB" id="A0AAV0M8C8"/>
<keyword evidence="2" id="KW-1185">Reference proteome</keyword>
<proteinExistence type="predicted"/>
<dbReference type="EMBL" id="CAMGYJ010000007">
    <property type="protein sequence ID" value="CAI0442516.1"/>
    <property type="molecule type" value="Genomic_DNA"/>
</dbReference>
<evidence type="ECO:0000313" key="1">
    <source>
        <dbReference type="EMBL" id="CAI0442516.1"/>
    </source>
</evidence>
<name>A0AAV0M8C8_9ROSI</name>